<dbReference type="GO" id="GO:0016020">
    <property type="term" value="C:membrane"/>
    <property type="evidence" value="ECO:0007669"/>
    <property type="project" value="UniProtKB-SubCell"/>
</dbReference>
<evidence type="ECO:0000256" key="8">
    <source>
        <dbReference type="ARBA" id="ARBA00023136"/>
    </source>
</evidence>
<sequence>MADHYSIQLQTPKLITTAVSASPPLLRNNVSNSTQLFGLLTLLIISTISLILTGLTLVIIIMGLILFSPLIILLSPIWVPVFAISFVFTVMFLSTCGFGIVVVAMLSWMFRYIGGLHRRHGLQSKLIDAVH</sequence>
<comment type="subcellular location">
    <subcellularLocation>
        <location evidence="3">Lipid droplet</location>
    </subcellularLocation>
    <subcellularLocation>
        <location evidence="2">Membrane</location>
        <topology evidence="2">Multi-pass membrane protein</topology>
    </subcellularLocation>
</comment>
<dbReference type="GO" id="GO:0048608">
    <property type="term" value="P:reproductive structure development"/>
    <property type="evidence" value="ECO:0007669"/>
    <property type="project" value="UniProtKB-ARBA"/>
</dbReference>
<keyword evidence="6 9" id="KW-0812">Transmembrane</keyword>
<dbReference type="GO" id="GO:0019915">
    <property type="term" value="P:lipid storage"/>
    <property type="evidence" value="ECO:0007669"/>
    <property type="project" value="TreeGrafter"/>
</dbReference>
<evidence type="ECO:0000313" key="10">
    <source>
        <dbReference type="EMBL" id="PNX76893.1"/>
    </source>
</evidence>
<proteinExistence type="inferred from homology"/>
<dbReference type="AlphaFoldDB" id="A0A2K3LEB9"/>
<reference evidence="10 11" key="1">
    <citation type="journal article" date="2014" name="Am. J. Bot.">
        <title>Genome assembly and annotation for red clover (Trifolium pratense; Fabaceae).</title>
        <authorList>
            <person name="Istvanek J."/>
            <person name="Jaros M."/>
            <person name="Krenek A."/>
            <person name="Repkova J."/>
        </authorList>
    </citation>
    <scope>NUCLEOTIDE SEQUENCE [LARGE SCALE GENOMIC DNA]</scope>
    <source>
        <strain evidence="11">cv. Tatra</strain>
        <tissue evidence="10">Young leaves</tissue>
    </source>
</reference>
<keyword evidence="5" id="KW-0551">Lipid droplet</keyword>
<evidence type="ECO:0000256" key="2">
    <source>
        <dbReference type="ARBA" id="ARBA00004141"/>
    </source>
</evidence>
<evidence type="ECO:0000256" key="1">
    <source>
        <dbReference type="ARBA" id="ARBA00002582"/>
    </source>
</evidence>
<gene>
    <name evidence="10" type="primary">oleosin</name>
    <name evidence="10" type="ORF">L195_g032852</name>
</gene>
<evidence type="ECO:0000313" key="11">
    <source>
        <dbReference type="Proteomes" id="UP000236291"/>
    </source>
</evidence>
<evidence type="ECO:0000256" key="4">
    <source>
        <dbReference type="ARBA" id="ARBA00010858"/>
    </source>
</evidence>
<evidence type="ECO:0000256" key="5">
    <source>
        <dbReference type="ARBA" id="ARBA00022677"/>
    </source>
</evidence>
<reference evidence="10 11" key="2">
    <citation type="journal article" date="2017" name="Front. Plant Sci.">
        <title>Gene Classification and Mining of Molecular Markers Useful in Red Clover (Trifolium pratense) Breeding.</title>
        <authorList>
            <person name="Istvanek J."/>
            <person name="Dluhosova J."/>
            <person name="Dluhos P."/>
            <person name="Patkova L."/>
            <person name="Nedelnik J."/>
            <person name="Repkova J."/>
        </authorList>
    </citation>
    <scope>NUCLEOTIDE SEQUENCE [LARGE SCALE GENOMIC DNA]</scope>
    <source>
        <strain evidence="11">cv. Tatra</strain>
        <tissue evidence="10">Young leaves</tissue>
    </source>
</reference>
<dbReference type="Pfam" id="PF01277">
    <property type="entry name" value="Oleosin"/>
    <property type="match status" value="1"/>
</dbReference>
<organism evidence="10 11">
    <name type="scientific">Trifolium pratense</name>
    <name type="common">Red clover</name>
    <dbReference type="NCBI Taxonomy" id="57577"/>
    <lineage>
        <taxon>Eukaryota</taxon>
        <taxon>Viridiplantae</taxon>
        <taxon>Streptophyta</taxon>
        <taxon>Embryophyta</taxon>
        <taxon>Tracheophyta</taxon>
        <taxon>Spermatophyta</taxon>
        <taxon>Magnoliopsida</taxon>
        <taxon>eudicotyledons</taxon>
        <taxon>Gunneridae</taxon>
        <taxon>Pentapetalae</taxon>
        <taxon>rosids</taxon>
        <taxon>fabids</taxon>
        <taxon>Fabales</taxon>
        <taxon>Fabaceae</taxon>
        <taxon>Papilionoideae</taxon>
        <taxon>50 kb inversion clade</taxon>
        <taxon>NPAAA clade</taxon>
        <taxon>Hologalegina</taxon>
        <taxon>IRL clade</taxon>
        <taxon>Trifolieae</taxon>
        <taxon>Trifolium</taxon>
    </lineage>
</organism>
<comment type="similarity">
    <text evidence="4">Belongs to the oleosin family.</text>
</comment>
<dbReference type="EMBL" id="ASHM01031446">
    <property type="protein sequence ID" value="PNX76893.1"/>
    <property type="molecule type" value="Genomic_DNA"/>
</dbReference>
<evidence type="ECO:0000256" key="9">
    <source>
        <dbReference type="SAM" id="Phobius"/>
    </source>
</evidence>
<evidence type="ECO:0000256" key="6">
    <source>
        <dbReference type="ARBA" id="ARBA00022692"/>
    </source>
</evidence>
<keyword evidence="8 9" id="KW-0472">Membrane</keyword>
<dbReference type="Proteomes" id="UP000236291">
    <property type="component" value="Unassembled WGS sequence"/>
</dbReference>
<name>A0A2K3LEB9_TRIPR</name>
<comment type="caution">
    <text evidence="10">The sequence shown here is derived from an EMBL/GenBank/DDBJ whole genome shotgun (WGS) entry which is preliminary data.</text>
</comment>
<dbReference type="PANTHER" id="PTHR33203">
    <property type="entry name" value="OLEOSIN"/>
    <property type="match status" value="1"/>
</dbReference>
<comment type="function">
    <text evidence="1">May have a structural role to stabilize the lipid body during desiccation of the seed by preventing coalescence of the oil. Probably interacts with both lipid and phospholipid moieties of lipid bodies. May also provide recognition signals for specific lipase anchorage in lipolysis during seedling growth.</text>
</comment>
<evidence type="ECO:0000256" key="3">
    <source>
        <dbReference type="ARBA" id="ARBA00004502"/>
    </source>
</evidence>
<protein>
    <submittedName>
        <fullName evidence="10">Oleosin</fullName>
    </submittedName>
</protein>
<dbReference type="PANTHER" id="PTHR33203:SF4">
    <property type="entry name" value="F27J15.22"/>
    <property type="match status" value="1"/>
</dbReference>
<keyword evidence="7 9" id="KW-1133">Transmembrane helix</keyword>
<dbReference type="STRING" id="57577.A0A2K3LEB9"/>
<dbReference type="GO" id="GO:0009791">
    <property type="term" value="P:post-embryonic development"/>
    <property type="evidence" value="ECO:0007669"/>
    <property type="project" value="UniProtKB-ARBA"/>
</dbReference>
<dbReference type="GO" id="GO:0012511">
    <property type="term" value="C:monolayer-surrounded lipid storage body"/>
    <property type="evidence" value="ECO:0007669"/>
    <property type="project" value="InterPro"/>
</dbReference>
<accession>A0A2K3LEB9</accession>
<dbReference type="InterPro" id="IPR000136">
    <property type="entry name" value="Oleosin"/>
</dbReference>
<feature type="transmembrane region" description="Helical" evidence="9">
    <location>
        <begin position="36"/>
        <end position="65"/>
    </location>
</feature>
<evidence type="ECO:0000256" key="7">
    <source>
        <dbReference type="ARBA" id="ARBA00022989"/>
    </source>
</evidence>
<feature type="transmembrane region" description="Helical" evidence="9">
    <location>
        <begin position="77"/>
        <end position="110"/>
    </location>
</feature>